<protein>
    <submittedName>
        <fullName evidence="1">Uncharacterized protein</fullName>
    </submittedName>
</protein>
<evidence type="ECO:0000313" key="1">
    <source>
        <dbReference type="EMBL" id="AMR57506.1"/>
    </source>
</evidence>
<organism evidence="1 2">
    <name type="scientific">Pseudomonas phage vB_PsyM_KIL2</name>
    <dbReference type="NCBI Taxonomy" id="1777066"/>
    <lineage>
        <taxon>Viruses</taxon>
        <taxon>Duplodnaviria</taxon>
        <taxon>Heunggongvirae</taxon>
        <taxon>Uroviricota</taxon>
        <taxon>Caudoviricetes</taxon>
        <taxon>Vandenendeviridae</taxon>
        <taxon>Gorskivirinae</taxon>
        <taxon>Flaumdravirus</taxon>
        <taxon>Flaumdravirus KIL4</taxon>
    </lineage>
</organism>
<dbReference type="Proteomes" id="UP000230876">
    <property type="component" value="Segment"/>
</dbReference>
<evidence type="ECO:0000313" key="2">
    <source>
        <dbReference type="Proteomes" id="UP000230876"/>
    </source>
</evidence>
<name>A0A142IE51_9CAUD</name>
<dbReference type="EMBL" id="KU130127">
    <property type="protein sequence ID" value="AMR57506.1"/>
    <property type="molecule type" value="Genomic_DNA"/>
</dbReference>
<reference evidence="1 2" key="1">
    <citation type="journal article" date="2016" name="Front. Microbiol.">
        <title>Characterization of Novel Bacteriophages for Biocontrol of Bacterial Blight in Leek Caused by Pseudomonas syringae pv. porri.</title>
        <authorList>
            <person name="Rombouts S."/>
            <person name="Lavigne R."/>
        </authorList>
    </citation>
    <scope>NUCLEOTIDE SEQUENCE [LARGE SCALE GENOMIC DNA]</scope>
</reference>
<accession>A0A142IE51</accession>
<gene>
    <name evidence="1" type="ORF">vB_PsyM_KIL2_0106</name>
</gene>
<sequence>MSVSLLVLINHTDKVTSQVVKFSSRPEAVQAKVAIEEDFRKSVWAVRITILEGTA</sequence>
<proteinExistence type="predicted"/>